<organism evidence="2 3">
    <name type="scientific">Pseudoalteromonas rubra</name>
    <dbReference type="NCBI Taxonomy" id="43658"/>
    <lineage>
        <taxon>Bacteria</taxon>
        <taxon>Pseudomonadati</taxon>
        <taxon>Pseudomonadota</taxon>
        <taxon>Gammaproteobacteria</taxon>
        <taxon>Alteromonadales</taxon>
        <taxon>Pseudoalteromonadaceae</taxon>
        <taxon>Pseudoalteromonas</taxon>
    </lineage>
</organism>
<proteinExistence type="predicted"/>
<dbReference type="PROSITE" id="PS50042">
    <property type="entry name" value="CNMP_BINDING_3"/>
    <property type="match status" value="1"/>
</dbReference>
<name>A0A0F4QN79_9GAMM</name>
<protein>
    <recommendedName>
        <fullName evidence="1">Cyclic nucleotide-binding domain-containing protein</fullName>
    </recommendedName>
</protein>
<dbReference type="EMBL" id="JXYA01000021">
    <property type="protein sequence ID" value="KJZ09101.1"/>
    <property type="molecule type" value="Genomic_DNA"/>
</dbReference>
<dbReference type="InterPro" id="IPR018490">
    <property type="entry name" value="cNMP-bd_dom_sf"/>
</dbReference>
<feature type="domain" description="Cyclic nucleotide-binding" evidence="1">
    <location>
        <begin position="21"/>
        <end position="121"/>
    </location>
</feature>
<dbReference type="SUPFAM" id="SSF51206">
    <property type="entry name" value="cAMP-binding domain-like"/>
    <property type="match status" value="1"/>
</dbReference>
<dbReference type="Pfam" id="PF00027">
    <property type="entry name" value="cNMP_binding"/>
    <property type="match status" value="1"/>
</dbReference>
<dbReference type="SMART" id="SM00100">
    <property type="entry name" value="cNMP"/>
    <property type="match status" value="1"/>
</dbReference>
<comment type="caution">
    <text evidence="2">The sequence shown here is derived from an EMBL/GenBank/DDBJ whole genome shotgun (WGS) entry which is preliminary data.</text>
</comment>
<dbReference type="CDD" id="cd00038">
    <property type="entry name" value="CAP_ED"/>
    <property type="match status" value="1"/>
</dbReference>
<dbReference type="InterPro" id="IPR000595">
    <property type="entry name" value="cNMP-bd_dom"/>
</dbReference>
<dbReference type="OrthoDB" id="5241243at2"/>
<sequence length="153" mass="17733">MKLLEHIPLIKQLEILNRLSFFKEFTLSERQVLLESFSHLYLVSQDKHAFRRFDKDNRLYIVLSGELSIYTQDQHHAIGRVGPGEFLGEGAFITHRERSTSALARKDTILLAITPDALTRLPNVIREKIKDKIIEGMSARIGQLNHYIEDHLQ</sequence>
<dbReference type="RefSeq" id="WP_046004886.1">
    <property type="nucleotide sequence ID" value="NZ_JXYA01000021.1"/>
</dbReference>
<evidence type="ECO:0000313" key="2">
    <source>
        <dbReference type="EMBL" id="KJZ09101.1"/>
    </source>
</evidence>
<accession>A0A0F4QN79</accession>
<keyword evidence="3" id="KW-1185">Reference proteome</keyword>
<dbReference type="AlphaFoldDB" id="A0A0F4QN79"/>
<dbReference type="Gene3D" id="2.60.120.10">
    <property type="entry name" value="Jelly Rolls"/>
    <property type="match status" value="1"/>
</dbReference>
<dbReference type="Proteomes" id="UP000033452">
    <property type="component" value="Unassembled WGS sequence"/>
</dbReference>
<gene>
    <name evidence="2" type="ORF">TW77_10220</name>
</gene>
<evidence type="ECO:0000259" key="1">
    <source>
        <dbReference type="PROSITE" id="PS50042"/>
    </source>
</evidence>
<reference evidence="2 3" key="1">
    <citation type="journal article" date="2015" name="BMC Genomics">
        <title>Genome mining reveals unlocked bioactive potential of marine Gram-negative bacteria.</title>
        <authorList>
            <person name="Machado H."/>
            <person name="Sonnenschein E.C."/>
            <person name="Melchiorsen J."/>
            <person name="Gram L."/>
        </authorList>
    </citation>
    <scope>NUCLEOTIDE SEQUENCE [LARGE SCALE GENOMIC DNA]</scope>
    <source>
        <strain evidence="2 3">S2471</strain>
    </source>
</reference>
<dbReference type="InterPro" id="IPR014710">
    <property type="entry name" value="RmlC-like_jellyroll"/>
</dbReference>
<evidence type="ECO:0000313" key="3">
    <source>
        <dbReference type="Proteomes" id="UP000033452"/>
    </source>
</evidence>
<dbReference type="PATRIC" id="fig|43658.5.peg.2168"/>